<gene>
    <name evidence="1" type="ORF">EJ03DRAFT_346792</name>
</gene>
<evidence type="ECO:0000313" key="1">
    <source>
        <dbReference type="EMBL" id="KAF2774156.1"/>
    </source>
</evidence>
<protein>
    <submittedName>
        <fullName evidence="1">Uncharacterized protein</fullName>
    </submittedName>
</protein>
<proteinExistence type="predicted"/>
<name>A0A6G1LMX4_9PEZI</name>
<dbReference type="AlphaFoldDB" id="A0A6G1LMX4"/>
<accession>A0A6G1LMX4</accession>
<keyword evidence="2" id="KW-1185">Reference proteome</keyword>
<dbReference type="EMBL" id="ML995808">
    <property type="protein sequence ID" value="KAF2774156.1"/>
    <property type="molecule type" value="Genomic_DNA"/>
</dbReference>
<reference evidence="1" key="1">
    <citation type="journal article" date="2020" name="Stud. Mycol.">
        <title>101 Dothideomycetes genomes: a test case for predicting lifestyles and emergence of pathogens.</title>
        <authorList>
            <person name="Haridas S."/>
            <person name="Albert R."/>
            <person name="Binder M."/>
            <person name="Bloem J."/>
            <person name="Labutti K."/>
            <person name="Salamov A."/>
            <person name="Andreopoulos B."/>
            <person name="Baker S."/>
            <person name="Barry K."/>
            <person name="Bills G."/>
            <person name="Bluhm B."/>
            <person name="Cannon C."/>
            <person name="Castanera R."/>
            <person name="Culley D."/>
            <person name="Daum C."/>
            <person name="Ezra D."/>
            <person name="Gonzalez J."/>
            <person name="Henrissat B."/>
            <person name="Kuo A."/>
            <person name="Liang C."/>
            <person name="Lipzen A."/>
            <person name="Lutzoni F."/>
            <person name="Magnuson J."/>
            <person name="Mondo S."/>
            <person name="Nolan M."/>
            <person name="Ohm R."/>
            <person name="Pangilinan J."/>
            <person name="Park H.-J."/>
            <person name="Ramirez L."/>
            <person name="Alfaro M."/>
            <person name="Sun H."/>
            <person name="Tritt A."/>
            <person name="Yoshinaga Y."/>
            <person name="Zwiers L.-H."/>
            <person name="Turgeon B."/>
            <person name="Goodwin S."/>
            <person name="Spatafora J."/>
            <person name="Crous P."/>
            <person name="Grigoriev I."/>
        </authorList>
    </citation>
    <scope>NUCLEOTIDE SEQUENCE</scope>
    <source>
        <strain evidence="1">CBS 116005</strain>
    </source>
</reference>
<dbReference type="Proteomes" id="UP000799436">
    <property type="component" value="Unassembled WGS sequence"/>
</dbReference>
<organism evidence="1 2">
    <name type="scientific">Teratosphaeria nubilosa</name>
    <dbReference type="NCBI Taxonomy" id="161662"/>
    <lineage>
        <taxon>Eukaryota</taxon>
        <taxon>Fungi</taxon>
        <taxon>Dikarya</taxon>
        <taxon>Ascomycota</taxon>
        <taxon>Pezizomycotina</taxon>
        <taxon>Dothideomycetes</taxon>
        <taxon>Dothideomycetidae</taxon>
        <taxon>Mycosphaerellales</taxon>
        <taxon>Teratosphaeriaceae</taxon>
        <taxon>Teratosphaeria</taxon>
    </lineage>
</organism>
<evidence type="ECO:0000313" key="2">
    <source>
        <dbReference type="Proteomes" id="UP000799436"/>
    </source>
</evidence>
<sequence length="150" mass="16833">MSRPRGNFGFRRSISTSQGFVIPKEGLDEQQAQSIQTGSSMMTVKCTGGPPEYHCTVTLAPLGKRSRAQDEKVVVSHTLFMIADLKLCHPECATGRAVVDAAMPEVTRIAAEKMYGRNLPSLRTWWCLELRDREKQPRSKVCSQQWQGTY</sequence>